<dbReference type="PANTHER" id="PTHR10302:SF0">
    <property type="entry name" value="SINGLE-STRANDED DNA-BINDING PROTEIN, MITOCHONDRIAL"/>
    <property type="match status" value="1"/>
</dbReference>
<evidence type="ECO:0000256" key="3">
    <source>
        <dbReference type="RuleBase" id="RU000524"/>
    </source>
</evidence>
<dbReference type="CDD" id="cd04496">
    <property type="entry name" value="SSB_OBF"/>
    <property type="match status" value="1"/>
</dbReference>
<comment type="caution">
    <text evidence="5">The sequence shown here is derived from an EMBL/GenBank/DDBJ whole genome shotgun (WGS) entry which is preliminary data.</text>
</comment>
<dbReference type="EMBL" id="BNJR01000004">
    <property type="protein sequence ID" value="GHP13000.1"/>
    <property type="molecule type" value="Genomic_DNA"/>
</dbReference>
<evidence type="ECO:0000256" key="1">
    <source>
        <dbReference type="ARBA" id="ARBA00023125"/>
    </source>
</evidence>
<evidence type="ECO:0000256" key="4">
    <source>
        <dbReference type="SAM" id="MobiDB-lite"/>
    </source>
</evidence>
<gene>
    <name evidence="5" type="ORF">YK48G_04250</name>
</gene>
<dbReference type="PANTHER" id="PTHR10302">
    <property type="entry name" value="SINGLE-STRANDED DNA-BINDING PROTEIN"/>
    <property type="match status" value="1"/>
</dbReference>
<dbReference type="InterPro" id="IPR011344">
    <property type="entry name" value="ssDNA-bd"/>
</dbReference>
<organism evidence="5 6">
    <name type="scientific">Lentilactobacillus fungorum</name>
    <dbReference type="NCBI Taxonomy" id="2201250"/>
    <lineage>
        <taxon>Bacteria</taxon>
        <taxon>Bacillati</taxon>
        <taxon>Bacillota</taxon>
        <taxon>Bacilli</taxon>
        <taxon>Lactobacillales</taxon>
        <taxon>Lactobacillaceae</taxon>
        <taxon>Lentilactobacillus</taxon>
    </lineage>
</organism>
<dbReference type="PIRSF" id="PIRSF002070">
    <property type="entry name" value="SSB"/>
    <property type="match status" value="1"/>
</dbReference>
<dbReference type="SUPFAM" id="SSF50249">
    <property type="entry name" value="Nucleic acid-binding proteins"/>
    <property type="match status" value="1"/>
</dbReference>
<name>A0ABQ3VVT9_9LACO</name>
<dbReference type="RefSeq" id="WP_203629045.1">
    <property type="nucleotide sequence ID" value="NZ_BNJR01000004.1"/>
</dbReference>
<keyword evidence="6" id="KW-1185">Reference proteome</keyword>
<dbReference type="Proteomes" id="UP000604765">
    <property type="component" value="Unassembled WGS sequence"/>
</dbReference>
<keyword evidence="1 2" id="KW-0238">DNA-binding</keyword>
<feature type="region of interest" description="Disordered" evidence="4">
    <location>
        <begin position="98"/>
        <end position="135"/>
    </location>
</feature>
<evidence type="ECO:0000313" key="5">
    <source>
        <dbReference type="EMBL" id="GHP13000.1"/>
    </source>
</evidence>
<dbReference type="InterPro" id="IPR012340">
    <property type="entry name" value="NA-bd_OB-fold"/>
</dbReference>
<dbReference type="InterPro" id="IPR000424">
    <property type="entry name" value="Primosome_PriB/ssb"/>
</dbReference>
<proteinExistence type="predicted"/>
<dbReference type="Pfam" id="PF00436">
    <property type="entry name" value="SSB"/>
    <property type="match status" value="1"/>
</dbReference>
<dbReference type="Gene3D" id="2.40.50.140">
    <property type="entry name" value="Nucleic acid-binding proteins"/>
    <property type="match status" value="1"/>
</dbReference>
<dbReference type="PROSITE" id="PS50935">
    <property type="entry name" value="SSB"/>
    <property type="match status" value="1"/>
</dbReference>
<feature type="region of interest" description="Disordered" evidence="4">
    <location>
        <begin position="1"/>
        <end position="21"/>
    </location>
</feature>
<dbReference type="NCBIfam" id="TIGR00621">
    <property type="entry name" value="ssb"/>
    <property type="match status" value="1"/>
</dbReference>
<evidence type="ECO:0000313" key="6">
    <source>
        <dbReference type="Proteomes" id="UP000604765"/>
    </source>
</evidence>
<protein>
    <recommendedName>
        <fullName evidence="2 3">Single-stranded DNA-binding protein</fullName>
    </recommendedName>
</protein>
<evidence type="ECO:0000256" key="2">
    <source>
        <dbReference type="PIRNR" id="PIRNR002070"/>
    </source>
</evidence>
<sequence>MRNMSITGNVGQDPTSRQVGNNQVADFSIAVRRNRPNRDGNYGADWVRCSVFGKRSNTVMKYFHRGDNVAVSGQWSINRWTDNRGKDQFGLELNVNDFDLPHRQRQSNQQSDHSQGDPFAGSGDQIDVTDDQLPF</sequence>
<accession>A0ABQ3VVT9</accession>
<reference evidence="5 6" key="1">
    <citation type="journal article" date="2021" name="Int. J. Syst. Evol. Microbiol.">
        <title>Lentilactobacillus fungorum sp. nov., isolated from spent mushroom substrates.</title>
        <authorList>
            <person name="Tohno M."/>
            <person name="Tanizawa Y."/>
            <person name="Kojima Y."/>
            <person name="Sakamoto M."/>
            <person name="Ohkuma M."/>
            <person name="Kobayashi H."/>
        </authorList>
    </citation>
    <scope>NUCLEOTIDE SEQUENCE [LARGE SCALE GENOMIC DNA]</scope>
    <source>
        <strain evidence="5 6">YK48G</strain>
    </source>
</reference>